<evidence type="ECO:0000313" key="2">
    <source>
        <dbReference type="EMBL" id="KAL0567636.1"/>
    </source>
</evidence>
<feature type="compositionally biased region" description="Low complexity" evidence="1">
    <location>
        <begin position="198"/>
        <end position="226"/>
    </location>
</feature>
<protein>
    <recommendedName>
        <fullName evidence="4">PEBP-like protein</fullName>
    </recommendedName>
</protein>
<dbReference type="Gene3D" id="3.90.280.10">
    <property type="entry name" value="PEBP-like"/>
    <property type="match status" value="1"/>
</dbReference>
<evidence type="ECO:0000313" key="3">
    <source>
        <dbReference type="Proteomes" id="UP001465976"/>
    </source>
</evidence>
<dbReference type="CDD" id="cd00866">
    <property type="entry name" value="PEBP_euk"/>
    <property type="match status" value="1"/>
</dbReference>
<accession>A0ABR3EXW9</accession>
<dbReference type="PANTHER" id="PTHR11362">
    <property type="entry name" value="PHOSPHATIDYLETHANOLAMINE-BINDING PROTEIN"/>
    <property type="match status" value="1"/>
</dbReference>
<name>A0ABR3EXW9_9AGAR</name>
<keyword evidence="3" id="KW-1185">Reference proteome</keyword>
<dbReference type="Pfam" id="PF01161">
    <property type="entry name" value="PBP"/>
    <property type="match status" value="1"/>
</dbReference>
<dbReference type="SUPFAM" id="SSF49777">
    <property type="entry name" value="PEBP-like"/>
    <property type="match status" value="1"/>
</dbReference>
<dbReference type="EMBL" id="JBAHYK010001536">
    <property type="protein sequence ID" value="KAL0567636.1"/>
    <property type="molecule type" value="Genomic_DNA"/>
</dbReference>
<dbReference type="InterPro" id="IPR035810">
    <property type="entry name" value="PEBP_euk"/>
</dbReference>
<dbReference type="PANTHER" id="PTHR11362:SF82">
    <property type="entry name" value="PHOSPHATIDYLETHANOLAMINE-BINDING PROTEIN 4"/>
    <property type="match status" value="1"/>
</dbReference>
<dbReference type="InterPro" id="IPR008914">
    <property type="entry name" value="PEBP"/>
</dbReference>
<organism evidence="2 3">
    <name type="scientific">Marasmius crinis-equi</name>
    <dbReference type="NCBI Taxonomy" id="585013"/>
    <lineage>
        <taxon>Eukaryota</taxon>
        <taxon>Fungi</taxon>
        <taxon>Dikarya</taxon>
        <taxon>Basidiomycota</taxon>
        <taxon>Agaricomycotina</taxon>
        <taxon>Agaricomycetes</taxon>
        <taxon>Agaricomycetidae</taxon>
        <taxon>Agaricales</taxon>
        <taxon>Marasmiineae</taxon>
        <taxon>Marasmiaceae</taxon>
        <taxon>Marasmius</taxon>
    </lineage>
</organism>
<comment type="caution">
    <text evidence="2">The sequence shown here is derived from an EMBL/GenBank/DDBJ whole genome shotgun (WGS) entry which is preliminary data.</text>
</comment>
<proteinExistence type="predicted"/>
<feature type="region of interest" description="Disordered" evidence="1">
    <location>
        <begin position="195"/>
        <end position="229"/>
    </location>
</feature>
<evidence type="ECO:0000256" key="1">
    <source>
        <dbReference type="SAM" id="MobiDB-lite"/>
    </source>
</evidence>
<evidence type="ECO:0008006" key="4">
    <source>
        <dbReference type="Google" id="ProtNLM"/>
    </source>
</evidence>
<gene>
    <name evidence="2" type="ORF">V5O48_014355</name>
</gene>
<dbReference type="Proteomes" id="UP001465976">
    <property type="component" value="Unassembled WGS sequence"/>
</dbReference>
<dbReference type="InterPro" id="IPR036610">
    <property type="entry name" value="PEBP-like_sf"/>
</dbReference>
<sequence>MSLTWGQGNQTIASVTQAFQDAEVVPDVLASFSPRALLDVVFTDNSSMQALNVTPGMNLTTAQTANEPQFFLRANGTLQANASYVLAIVDPDAPTPQNTSISQFRHFLGGGFQVDNSTSQLQNTSAALSDFAPPTPPDGSDPHRYVVLVFDQPNGFNASAQPLVNASTPRNNFNLTTFGQAVGLGNPIAGNFFLTGPGNDSTSGNATNSASGSSPTSTDTTGTNGAHPDRSMKGMGWFILGGVLCSAGPTIL</sequence>
<reference evidence="2 3" key="1">
    <citation type="submission" date="2024-02" db="EMBL/GenBank/DDBJ databases">
        <title>A draft genome for the cacao thread blight pathogen Marasmius crinis-equi.</title>
        <authorList>
            <person name="Cohen S.P."/>
            <person name="Baruah I.K."/>
            <person name="Amoako-Attah I."/>
            <person name="Bukari Y."/>
            <person name="Meinhardt L.W."/>
            <person name="Bailey B.A."/>
        </authorList>
    </citation>
    <scope>NUCLEOTIDE SEQUENCE [LARGE SCALE GENOMIC DNA]</scope>
    <source>
        <strain evidence="2 3">GH-76</strain>
    </source>
</reference>